<keyword evidence="4 6" id="KW-0732">Signal</keyword>
<dbReference type="EMBL" id="CP022541">
    <property type="protein sequence ID" value="ASP23233.1"/>
    <property type="molecule type" value="Genomic_DNA"/>
</dbReference>
<dbReference type="RefSeq" id="WP_157733625.1">
    <property type="nucleotide sequence ID" value="NZ_CP022541.1"/>
</dbReference>
<dbReference type="NCBIfam" id="TIGR00787">
    <property type="entry name" value="dctP"/>
    <property type="match status" value="1"/>
</dbReference>
<dbReference type="PANTHER" id="PTHR33376">
    <property type="match status" value="1"/>
</dbReference>
<gene>
    <name evidence="7" type="ORF">ANTHELSMS3_04841</name>
</gene>
<dbReference type="NCBIfam" id="NF037995">
    <property type="entry name" value="TRAP_S1"/>
    <property type="match status" value="1"/>
</dbReference>
<organism evidence="7 8">
    <name type="scientific">Antarctobacter heliothermus</name>
    <dbReference type="NCBI Taxonomy" id="74033"/>
    <lineage>
        <taxon>Bacteria</taxon>
        <taxon>Pseudomonadati</taxon>
        <taxon>Pseudomonadota</taxon>
        <taxon>Alphaproteobacteria</taxon>
        <taxon>Rhodobacterales</taxon>
        <taxon>Roseobacteraceae</taxon>
        <taxon>Antarctobacter</taxon>
    </lineage>
</organism>
<geneLocation type="plasmid" evidence="8">
    <name>psms3-1</name>
</geneLocation>
<dbReference type="Proteomes" id="UP000203589">
    <property type="component" value="Plasmid pSMS3-1"/>
</dbReference>
<accession>A0A222EAK6</accession>
<proteinExistence type="inferred from homology"/>
<evidence type="ECO:0000313" key="8">
    <source>
        <dbReference type="Proteomes" id="UP000203589"/>
    </source>
</evidence>
<feature type="signal peptide" evidence="6">
    <location>
        <begin position="1"/>
        <end position="30"/>
    </location>
</feature>
<name>A0A222EAK6_9RHOB</name>
<dbReference type="AlphaFoldDB" id="A0A222EAK6"/>
<keyword evidence="5" id="KW-0574">Periplasm</keyword>
<evidence type="ECO:0000313" key="7">
    <source>
        <dbReference type="EMBL" id="ASP23233.1"/>
    </source>
</evidence>
<dbReference type="CDD" id="cd13603">
    <property type="entry name" value="PBP2_TRAP_Siap_TeaA_like"/>
    <property type="match status" value="1"/>
</dbReference>
<reference evidence="7 8" key="1">
    <citation type="submission" date="2017-07" db="EMBL/GenBank/DDBJ databases">
        <title>Genome Sequence of Antarctobacter heliothermus Strain SMS3 Isolated from a culture of the Diatom Skeletonema marinoi.</title>
        <authorList>
            <person name="Topel M."/>
            <person name="Pinder M.I.M."/>
            <person name="Johansson O.N."/>
            <person name="Kourtchenko O."/>
            <person name="Godhe A."/>
            <person name="Clarke A.K."/>
        </authorList>
    </citation>
    <scope>NUCLEOTIDE SEQUENCE [LARGE SCALE GENOMIC DNA]</scope>
    <source>
        <strain evidence="7 8">SMS3</strain>
        <plasmid evidence="8">Plasmid psms3-1</plasmid>
    </source>
</reference>
<dbReference type="PANTHER" id="PTHR33376:SF7">
    <property type="entry name" value="C4-DICARBOXYLATE-BINDING PROTEIN DCTB"/>
    <property type="match status" value="1"/>
</dbReference>
<protein>
    <submittedName>
        <fullName evidence="7">2,3-diketo-L-gulonate-binding periplasmic protein YiaO</fullName>
    </submittedName>
</protein>
<dbReference type="Gene3D" id="3.40.190.170">
    <property type="entry name" value="Bacterial extracellular solute-binding protein, family 7"/>
    <property type="match status" value="1"/>
</dbReference>
<evidence type="ECO:0000256" key="6">
    <source>
        <dbReference type="SAM" id="SignalP"/>
    </source>
</evidence>
<dbReference type="GO" id="GO:0030288">
    <property type="term" value="C:outer membrane-bounded periplasmic space"/>
    <property type="evidence" value="ECO:0007669"/>
    <property type="project" value="InterPro"/>
</dbReference>
<dbReference type="Pfam" id="PF03480">
    <property type="entry name" value="DctP"/>
    <property type="match status" value="1"/>
</dbReference>
<evidence type="ECO:0000256" key="2">
    <source>
        <dbReference type="ARBA" id="ARBA00009023"/>
    </source>
</evidence>
<keyword evidence="7" id="KW-0614">Plasmid</keyword>
<evidence type="ECO:0000256" key="5">
    <source>
        <dbReference type="ARBA" id="ARBA00022764"/>
    </source>
</evidence>
<dbReference type="InterPro" id="IPR004682">
    <property type="entry name" value="TRAP_DctP"/>
</dbReference>
<dbReference type="KEGG" id="aht:ANTHELSMS3_04841"/>
<comment type="similarity">
    <text evidence="2">Belongs to the bacterial solute-binding protein 7 family.</text>
</comment>
<dbReference type="PIRSF" id="PIRSF006470">
    <property type="entry name" value="DctB"/>
    <property type="match status" value="1"/>
</dbReference>
<dbReference type="InterPro" id="IPR038404">
    <property type="entry name" value="TRAP_DctP_sf"/>
</dbReference>
<comment type="subcellular location">
    <subcellularLocation>
        <location evidence="1">Periplasm</location>
    </subcellularLocation>
</comment>
<evidence type="ECO:0000256" key="3">
    <source>
        <dbReference type="ARBA" id="ARBA00022448"/>
    </source>
</evidence>
<dbReference type="GO" id="GO:0055085">
    <property type="term" value="P:transmembrane transport"/>
    <property type="evidence" value="ECO:0007669"/>
    <property type="project" value="InterPro"/>
</dbReference>
<keyword evidence="8" id="KW-1185">Reference proteome</keyword>
<evidence type="ECO:0000256" key="1">
    <source>
        <dbReference type="ARBA" id="ARBA00004418"/>
    </source>
</evidence>
<feature type="chain" id="PRO_5012962683" evidence="6">
    <location>
        <begin position="31"/>
        <end position="328"/>
    </location>
</feature>
<dbReference type="InterPro" id="IPR018389">
    <property type="entry name" value="DctP_fam"/>
</dbReference>
<keyword evidence="3" id="KW-0813">Transport</keyword>
<evidence type="ECO:0000256" key="4">
    <source>
        <dbReference type="ARBA" id="ARBA00022729"/>
    </source>
</evidence>
<sequence>MTKLQTLRTSLRHLATAGLVATLTCSAAFAETTLRFAHFSVVDDPNHRAVEALAAMVAEATEGEVAIRISPNSQLGGEVDVVEGILLGTIDMAPPSAAVLANWVPEMNVLNMPFIFRDWDHYTSVLNGPIFDELSAAAAPKGIRLLGFMTSGPRHIMGRMPVNSIDDLAGRKVRTVQNPVHVATFNAFGANATAIAYPEVYSALQTGVVDGADAANTNYYTQKFYEVAPHWAQVSWLFYTNPIVISERKFQKLSEVQQAALLEAGRKAGQDQQADWKATDASLLDVLKENGVTVTTPDAAPFRAAAQEVYDEFLATDAQKQLLLLITK</sequence>
<dbReference type="OrthoDB" id="8673861at2"/>